<dbReference type="GeneID" id="67270347"/>
<evidence type="ECO:0000259" key="4">
    <source>
        <dbReference type="SMART" id="SM01382"/>
    </source>
</evidence>
<dbReference type="RefSeq" id="YP_010165747.1">
    <property type="nucleotide sequence ID" value="NC_057511.1"/>
</dbReference>
<dbReference type="SMART" id="SM01382">
    <property type="entry name" value="Ribosomal_L2_C"/>
    <property type="match status" value="1"/>
</dbReference>
<evidence type="ECO:0000259" key="5">
    <source>
        <dbReference type="SMART" id="SM01383"/>
    </source>
</evidence>
<gene>
    <name evidence="6" type="primary">rpl2</name>
</gene>
<dbReference type="PANTHER" id="PTHR13691">
    <property type="entry name" value="RIBOSOMAL PROTEIN L2"/>
    <property type="match status" value="1"/>
</dbReference>
<dbReference type="SUPFAM" id="SSF50104">
    <property type="entry name" value="Translation proteins SH3-like domain"/>
    <property type="match status" value="1"/>
</dbReference>
<feature type="domain" description="Large ribosomal subunit protein uL2 RNA-binding" evidence="5">
    <location>
        <begin position="42"/>
        <end position="118"/>
    </location>
</feature>
<dbReference type="GO" id="GO:0003735">
    <property type="term" value="F:structural constituent of ribosome"/>
    <property type="evidence" value="ECO:0007669"/>
    <property type="project" value="InterPro"/>
</dbReference>
<evidence type="ECO:0000313" key="6">
    <source>
        <dbReference type="EMBL" id="QRR29760.1"/>
    </source>
</evidence>
<dbReference type="InterPro" id="IPR002171">
    <property type="entry name" value="Ribosomal_uL2"/>
</dbReference>
<keyword evidence="2 6" id="KW-0689">Ribosomal protein</keyword>
<dbReference type="Pfam" id="PF03947">
    <property type="entry name" value="Ribosomal_L2_C"/>
    <property type="match status" value="1"/>
</dbReference>
<evidence type="ECO:0000256" key="2">
    <source>
        <dbReference type="ARBA" id="ARBA00022980"/>
    </source>
</evidence>
<comment type="similarity">
    <text evidence="1">Belongs to the universal ribosomal protein uL2 family.</text>
</comment>
<dbReference type="InterPro" id="IPR008991">
    <property type="entry name" value="Translation_prot_SH3-like_sf"/>
</dbReference>
<sequence>MNLKFYKPVTPTMRHKVSVSKSDLWKGDPIKFLCSPLEKRGGRNNTGKITSYHIGGGNKVKYRKIDKYRDIFNIEAIIVRTEYDPNRSCFISLIGYSNGILSYITHTNGLKPGDIIASGTSLEQRDGYRMMIKSILPGSPIHDIELDPSSGSKISRSAGCSSTLLSKGKDGYALVKLSSGELRKINLSSLATLGVSSNINNRNTVLGKAGASRWMGRRPIVRGVAMNPVDHPHGGGEGKTSGGRCSVTPWGIITKGFKTNKKNLSKYIIKRRN</sequence>
<organism evidence="6">
    <name type="scientific">Imasa heleensis</name>
    <dbReference type="NCBI Taxonomy" id="2772037"/>
    <lineage>
        <taxon>Eukaryota</taxon>
        <taxon>Malawimonadida</taxon>
        <taxon>Imasidae</taxon>
        <taxon>Imasa</taxon>
    </lineage>
</organism>
<dbReference type="Gene3D" id="2.40.50.140">
    <property type="entry name" value="Nucleic acid-binding proteins"/>
    <property type="match status" value="1"/>
</dbReference>
<dbReference type="InterPro" id="IPR012340">
    <property type="entry name" value="NA-bd_OB-fold"/>
</dbReference>
<dbReference type="GO" id="GO:0016740">
    <property type="term" value="F:transferase activity"/>
    <property type="evidence" value="ECO:0007669"/>
    <property type="project" value="InterPro"/>
</dbReference>
<dbReference type="Gene3D" id="2.30.30.30">
    <property type="match status" value="1"/>
</dbReference>
<dbReference type="Pfam" id="PF00181">
    <property type="entry name" value="Ribosomal_L2_N"/>
    <property type="match status" value="1"/>
</dbReference>
<dbReference type="SMART" id="SM01383">
    <property type="entry name" value="Ribosomal_L2"/>
    <property type="match status" value="1"/>
</dbReference>
<dbReference type="PANTHER" id="PTHR13691:SF5">
    <property type="entry name" value="LARGE RIBOSOMAL SUBUNIT PROTEIN UL2M"/>
    <property type="match status" value="1"/>
</dbReference>
<geneLocation type="mitochondrion" evidence="6"/>
<dbReference type="InterPro" id="IPR022669">
    <property type="entry name" value="Ribosomal_uL2_C"/>
</dbReference>
<dbReference type="Gene3D" id="4.10.950.10">
    <property type="entry name" value="Ribosomal protein L2, domain 3"/>
    <property type="match status" value="1"/>
</dbReference>
<dbReference type="FunFam" id="4.10.950.10:FF:000001">
    <property type="entry name" value="50S ribosomal protein L2"/>
    <property type="match status" value="1"/>
</dbReference>
<dbReference type="GO" id="GO:0032543">
    <property type="term" value="P:mitochondrial translation"/>
    <property type="evidence" value="ECO:0007669"/>
    <property type="project" value="TreeGrafter"/>
</dbReference>
<dbReference type="GO" id="GO:0005762">
    <property type="term" value="C:mitochondrial large ribosomal subunit"/>
    <property type="evidence" value="ECO:0007669"/>
    <property type="project" value="TreeGrafter"/>
</dbReference>
<feature type="domain" description="Large ribosomal subunit protein uL2 C-terminal" evidence="4">
    <location>
        <begin position="124"/>
        <end position="253"/>
    </location>
</feature>
<dbReference type="SUPFAM" id="SSF50249">
    <property type="entry name" value="Nucleic acid-binding proteins"/>
    <property type="match status" value="1"/>
</dbReference>
<dbReference type="InterPro" id="IPR005880">
    <property type="entry name" value="Ribosomal_uL2_bac/org-type"/>
</dbReference>
<reference evidence="6" key="1">
    <citation type="journal article" date="2021" name="J. Eukaryot. Microbiol.">
        <title>Description of Imasa heleensis, gen. nov., sp. nov. (Imasidae, fam. nov.), a Deep-Branching Marine Malawimonad and Possible Key Taxon in Understanding Early Eukaryotic Evolution.</title>
        <authorList>
            <person name="Heiss A.A."/>
            <person name="Warring S.D."/>
            <person name="Lukacs K."/>
            <person name="Favate J."/>
            <person name="Yang A."/>
            <person name="Gyaltshen Y."/>
            <person name="Filardi C."/>
            <person name="Simpson A.G.B."/>
            <person name="Kim E."/>
        </authorList>
    </citation>
    <scope>NUCLEOTIDE SEQUENCE</scope>
</reference>
<keyword evidence="6" id="KW-0496">Mitochondrion</keyword>
<dbReference type="InterPro" id="IPR022666">
    <property type="entry name" value="Ribosomal_uL2_RNA-bd_dom"/>
</dbReference>
<dbReference type="PROSITE" id="PS00467">
    <property type="entry name" value="RIBOSOMAL_L2"/>
    <property type="match status" value="1"/>
</dbReference>
<dbReference type="InterPro" id="IPR014722">
    <property type="entry name" value="Rib_uL2_dom2"/>
</dbReference>
<dbReference type="PIRSF" id="PIRSF002158">
    <property type="entry name" value="Ribosomal_L2"/>
    <property type="match status" value="1"/>
</dbReference>
<dbReference type="EMBL" id="MT246538">
    <property type="protein sequence ID" value="QRR29760.1"/>
    <property type="molecule type" value="Genomic_DNA"/>
</dbReference>
<dbReference type="InterPro" id="IPR022671">
    <property type="entry name" value="Ribosomal_uL2_CS"/>
</dbReference>
<accession>A0A893DDE9</accession>
<dbReference type="GO" id="GO:0003723">
    <property type="term" value="F:RNA binding"/>
    <property type="evidence" value="ECO:0007669"/>
    <property type="project" value="InterPro"/>
</dbReference>
<dbReference type="AlphaFoldDB" id="A0A893DDE9"/>
<dbReference type="NCBIfam" id="TIGR01171">
    <property type="entry name" value="rplB_bact"/>
    <property type="match status" value="1"/>
</dbReference>
<dbReference type="InterPro" id="IPR014726">
    <property type="entry name" value="Ribosomal_uL2_dom3"/>
</dbReference>
<keyword evidence="3" id="KW-0687">Ribonucleoprotein</keyword>
<evidence type="ECO:0000256" key="1">
    <source>
        <dbReference type="ARBA" id="ARBA00005636"/>
    </source>
</evidence>
<evidence type="ECO:0000256" key="3">
    <source>
        <dbReference type="ARBA" id="ARBA00023274"/>
    </source>
</evidence>
<proteinExistence type="inferred from homology"/>
<protein>
    <submittedName>
        <fullName evidence="6">Ribosomal protein L2</fullName>
    </submittedName>
</protein>
<name>A0A893DDE9_9EUKA</name>